<evidence type="ECO:0000313" key="7">
    <source>
        <dbReference type="EMBL" id="KCW84544.1"/>
    </source>
</evidence>
<dbReference type="AlphaFoldDB" id="A0A059D253"/>
<evidence type="ECO:0000256" key="5">
    <source>
        <dbReference type="ARBA" id="ARBA00022723"/>
    </source>
</evidence>
<dbReference type="GO" id="GO:0005737">
    <property type="term" value="C:cytoplasm"/>
    <property type="evidence" value="ECO:0007669"/>
    <property type="project" value="UniProtKB-SubCell"/>
</dbReference>
<feature type="domain" description="eRF1" evidence="6">
    <location>
        <begin position="24"/>
        <end position="83"/>
    </location>
</feature>
<dbReference type="SUPFAM" id="SSF55315">
    <property type="entry name" value="L30e-like"/>
    <property type="match status" value="1"/>
</dbReference>
<keyword evidence="5" id="KW-0479">Metal-binding</keyword>
<dbReference type="PANTHER" id="PTHR10853">
    <property type="entry name" value="PELOTA"/>
    <property type="match status" value="1"/>
</dbReference>
<dbReference type="Gene3D" id="3.30.1330.30">
    <property type="match status" value="1"/>
</dbReference>
<proteinExistence type="inferred from homology"/>
<organism evidence="7">
    <name type="scientific">Eucalyptus grandis</name>
    <name type="common">Flooded gum</name>
    <dbReference type="NCBI Taxonomy" id="71139"/>
    <lineage>
        <taxon>Eukaryota</taxon>
        <taxon>Viridiplantae</taxon>
        <taxon>Streptophyta</taxon>
        <taxon>Embryophyta</taxon>
        <taxon>Tracheophyta</taxon>
        <taxon>Spermatophyta</taxon>
        <taxon>Magnoliopsida</taxon>
        <taxon>eudicotyledons</taxon>
        <taxon>Gunneridae</taxon>
        <taxon>Pentapetalae</taxon>
        <taxon>rosids</taxon>
        <taxon>malvids</taxon>
        <taxon>Myrtales</taxon>
        <taxon>Myrtaceae</taxon>
        <taxon>Myrtoideae</taxon>
        <taxon>Eucalypteae</taxon>
        <taxon>Eucalyptus</taxon>
    </lineage>
</organism>
<evidence type="ECO:0000256" key="2">
    <source>
        <dbReference type="ARBA" id="ARBA00004496"/>
    </source>
</evidence>
<dbReference type="FunFam" id="3.30.1330.30:FF:000008">
    <property type="entry name" value="Protein pelota homolog"/>
    <property type="match status" value="1"/>
</dbReference>
<gene>
    <name evidence="7" type="ORF">EUGRSUZ_B01384</name>
</gene>
<dbReference type="Gramene" id="KCW84544">
    <property type="protein sequence ID" value="KCW84544"/>
    <property type="gene ID" value="EUGRSUZ_B01384"/>
</dbReference>
<dbReference type="GO" id="GO:0070481">
    <property type="term" value="P:nuclear-transcribed mRNA catabolic process, non-stop decay"/>
    <property type="evidence" value="ECO:0007669"/>
    <property type="project" value="InterPro"/>
</dbReference>
<name>A0A059D253_EUCGR</name>
<dbReference type="Pfam" id="PF03465">
    <property type="entry name" value="eRF1_3"/>
    <property type="match status" value="1"/>
</dbReference>
<dbReference type="InParanoid" id="A0A059D253"/>
<dbReference type="InterPro" id="IPR005142">
    <property type="entry name" value="eRF1_3"/>
</dbReference>
<dbReference type="OMA" id="RWPMIEW"/>
<dbReference type="GO" id="GO:0071025">
    <property type="term" value="P:RNA surveillance"/>
    <property type="evidence" value="ECO:0007669"/>
    <property type="project" value="InterPro"/>
</dbReference>
<dbReference type="GO" id="GO:0046872">
    <property type="term" value="F:metal ion binding"/>
    <property type="evidence" value="ECO:0007669"/>
    <property type="project" value="UniProtKB-KW"/>
</dbReference>
<dbReference type="InterPro" id="IPR029064">
    <property type="entry name" value="Ribosomal_eL30-like_sf"/>
</dbReference>
<dbReference type="GO" id="GO:0070966">
    <property type="term" value="P:nuclear-transcribed mRNA catabolic process, no-go decay"/>
    <property type="evidence" value="ECO:0007669"/>
    <property type="project" value="InterPro"/>
</dbReference>
<comment type="similarity">
    <text evidence="3">Belongs to the eukaryotic release factor 1 family. Pelota subfamily.</text>
</comment>
<protein>
    <recommendedName>
        <fullName evidence="6">eRF1 domain-containing protein</fullName>
    </recommendedName>
</protein>
<sequence length="91" mass="10351">MTRPGHAMDLSMWRWPMIEWLSRHLITDDLFRNADVATRRKYVNLVNSVKNSGGTAHVFSSMHVSGEQLAQLTGIAAILRFPLPDLDDIEM</sequence>
<comment type="subcellular location">
    <subcellularLocation>
        <location evidence="2">Cytoplasm</location>
    </subcellularLocation>
</comment>
<keyword evidence="4" id="KW-0963">Cytoplasm</keyword>
<accession>A0A059D253</accession>
<dbReference type="PANTHER" id="PTHR10853:SF0">
    <property type="entry name" value="PROTEIN PELOTA HOMOLOG"/>
    <property type="match status" value="1"/>
</dbReference>
<evidence type="ECO:0000256" key="3">
    <source>
        <dbReference type="ARBA" id="ARBA00009504"/>
    </source>
</evidence>
<reference evidence="7" key="1">
    <citation type="submission" date="2013-07" db="EMBL/GenBank/DDBJ databases">
        <title>The genome of Eucalyptus grandis.</title>
        <authorList>
            <person name="Schmutz J."/>
            <person name="Hayes R."/>
            <person name="Myburg A."/>
            <person name="Tuskan G."/>
            <person name="Grattapaglia D."/>
            <person name="Rokhsar D.S."/>
        </authorList>
    </citation>
    <scope>NUCLEOTIDE SEQUENCE</scope>
    <source>
        <tissue evidence="7">Leaf extractions</tissue>
    </source>
</reference>
<evidence type="ECO:0000256" key="4">
    <source>
        <dbReference type="ARBA" id="ARBA00022490"/>
    </source>
</evidence>
<comment type="cofactor">
    <cofactor evidence="1">
        <name>a divalent metal cation</name>
        <dbReference type="ChEBI" id="CHEBI:60240"/>
    </cofactor>
</comment>
<evidence type="ECO:0000256" key="1">
    <source>
        <dbReference type="ARBA" id="ARBA00001968"/>
    </source>
</evidence>
<evidence type="ECO:0000259" key="6">
    <source>
        <dbReference type="Pfam" id="PF03465"/>
    </source>
</evidence>
<dbReference type="InterPro" id="IPR004405">
    <property type="entry name" value="TF_pelota"/>
</dbReference>
<dbReference type="STRING" id="71139.A0A059D253"/>
<dbReference type="EMBL" id="KK198754">
    <property type="protein sequence ID" value="KCW84544.1"/>
    <property type="molecule type" value="Genomic_DNA"/>
</dbReference>